<reference evidence="3" key="3">
    <citation type="journal article" date="2017" name="Plant Physiol. Biochem.">
        <title>Differential oxidative and antioxidative response of duckweed Lemna minor toward plant growth promoting/inhibiting bacteria.</title>
        <authorList>
            <person name="Ishizawa H."/>
            <person name="Kuroda M."/>
            <person name="Morikawa M."/>
            <person name="Ike M."/>
        </authorList>
    </citation>
    <scope>NUCLEOTIDE SEQUENCE [LARGE SCALE GENOMIC DNA]</scope>
    <source>
        <strain evidence="3">H3</strain>
    </source>
</reference>
<organism evidence="2 3">
    <name type="scientific">Aquitalea magnusonii</name>
    <dbReference type="NCBI Taxonomy" id="332411"/>
    <lineage>
        <taxon>Bacteria</taxon>
        <taxon>Pseudomonadati</taxon>
        <taxon>Pseudomonadota</taxon>
        <taxon>Betaproteobacteria</taxon>
        <taxon>Neisseriales</taxon>
        <taxon>Chromobacteriaceae</taxon>
        <taxon>Aquitalea</taxon>
    </lineage>
</organism>
<dbReference type="Proteomes" id="UP000198290">
    <property type="component" value="Chromosome"/>
</dbReference>
<evidence type="ECO:0000313" key="2">
    <source>
        <dbReference type="EMBL" id="BBF86263.1"/>
    </source>
</evidence>
<dbReference type="InterPro" id="IPR003497">
    <property type="entry name" value="BRO_N_domain"/>
</dbReference>
<protein>
    <recommendedName>
        <fullName evidence="1">Bro-N domain-containing protein</fullName>
    </recommendedName>
</protein>
<dbReference type="KEGG" id="amah:DLM_2662"/>
<evidence type="ECO:0000313" key="3">
    <source>
        <dbReference type="Proteomes" id="UP000198290"/>
    </source>
</evidence>
<evidence type="ECO:0000259" key="1">
    <source>
        <dbReference type="PROSITE" id="PS51750"/>
    </source>
</evidence>
<feature type="domain" description="Bro-N" evidence="1">
    <location>
        <begin position="7"/>
        <end position="110"/>
    </location>
</feature>
<dbReference type="OrthoDB" id="8593894at2"/>
<name>A0A3G9GHE5_9NEIS</name>
<gene>
    <name evidence="2" type="ORF">DLM_2662</name>
</gene>
<reference evidence="2 3" key="2">
    <citation type="journal article" date="2017" name="Genome Announc.">
        <title>Draft genome sequence of Aquitalea magnusonii strain H3, a plant growth-promoting bacterium of duckweed Lemna minor.</title>
        <authorList>
            <person name="Ishizawa H."/>
            <person name="Kuroda M."/>
            <person name="Ike M."/>
        </authorList>
    </citation>
    <scope>NUCLEOTIDE SEQUENCE [LARGE SCALE GENOMIC DNA]</scope>
    <source>
        <strain evidence="2 3">H3</strain>
    </source>
</reference>
<proteinExistence type="predicted"/>
<dbReference type="AlphaFoldDB" id="A0A3G9GHE5"/>
<reference evidence="3" key="1">
    <citation type="journal article" date="2017" name="Biotechnol. Biofuels">
        <title>Evaluation of environmental bacterial communities as a factor affecting the growth of duckweed Lemna minor.</title>
        <authorList>
            <person name="Ishizawa H."/>
            <person name="Kuroda M."/>
            <person name="Morikawa M."/>
            <person name="Ike M."/>
        </authorList>
    </citation>
    <scope>NUCLEOTIDE SEQUENCE [LARGE SCALE GENOMIC DNA]</scope>
    <source>
        <strain evidence="3">H3</strain>
    </source>
</reference>
<keyword evidence="3" id="KW-1185">Reference proteome</keyword>
<dbReference type="EMBL" id="AP018823">
    <property type="protein sequence ID" value="BBF86263.1"/>
    <property type="molecule type" value="Genomic_DNA"/>
</dbReference>
<dbReference type="RefSeq" id="WP_089084487.1">
    <property type="nucleotide sequence ID" value="NZ_AP018823.1"/>
</dbReference>
<sequence length="222" mass="24180">MKKAPPLRSTSPPIQLRFNKKTLGVFPLAQGPRFVAADIAKLLKYRDETALQTALGKKAGCLLTPASGPALLTLSETELRDVLRTCGKPQARQLQDWLDDTLLPVLRKETGPDHDKLQLAYALADEAARQVGQAVWASVLAGETEWQQSRWLVSLHYQAEQGQRRPSGKTVALQSEVSTLAALADCVAAGGTLPVSTRELIKLAAACHLRLAERMQKQALRA</sequence>
<dbReference type="PROSITE" id="PS51750">
    <property type="entry name" value="BRO_N"/>
    <property type="match status" value="1"/>
</dbReference>
<accession>A0A3G9GHE5</accession>